<protein>
    <submittedName>
        <fullName evidence="3">Uncharacterized protein</fullName>
    </submittedName>
</protein>
<feature type="transmembrane region" description="Helical" evidence="2">
    <location>
        <begin position="7"/>
        <end position="27"/>
    </location>
</feature>
<accession>A0ABV5K6K0</accession>
<dbReference type="Proteomes" id="UP001589750">
    <property type="component" value="Unassembled WGS sequence"/>
</dbReference>
<feature type="compositionally biased region" description="Basic and acidic residues" evidence="1">
    <location>
        <begin position="107"/>
        <end position="118"/>
    </location>
</feature>
<keyword evidence="2" id="KW-0812">Transmembrane</keyword>
<reference evidence="3 4" key="1">
    <citation type="submission" date="2024-09" db="EMBL/GenBank/DDBJ databases">
        <authorList>
            <person name="Sun Q."/>
            <person name="Mori K."/>
        </authorList>
    </citation>
    <scope>NUCLEOTIDE SEQUENCE [LARGE SCALE GENOMIC DNA]</scope>
    <source>
        <strain evidence="3 4">JCM 9626</strain>
    </source>
</reference>
<proteinExistence type="predicted"/>
<keyword evidence="2" id="KW-0472">Membrane</keyword>
<dbReference type="EMBL" id="JBHMDG010000005">
    <property type="protein sequence ID" value="MFB9312368.1"/>
    <property type="molecule type" value="Genomic_DNA"/>
</dbReference>
<organism evidence="3 4">
    <name type="scientific">Nocardioides plantarum</name>
    <dbReference type="NCBI Taxonomy" id="29299"/>
    <lineage>
        <taxon>Bacteria</taxon>
        <taxon>Bacillati</taxon>
        <taxon>Actinomycetota</taxon>
        <taxon>Actinomycetes</taxon>
        <taxon>Propionibacteriales</taxon>
        <taxon>Nocardioidaceae</taxon>
        <taxon>Nocardioides</taxon>
    </lineage>
</organism>
<evidence type="ECO:0000256" key="2">
    <source>
        <dbReference type="SAM" id="Phobius"/>
    </source>
</evidence>
<sequence length="124" mass="12459">MAGEAGVRIIALGAALLGGVALVAHLFVDADALTWAGLLLVGLAAAVAGARLARAWWLTLVTGSGSVALGWAVLEAARESAPDRDVEAVVGGLATLCVAVAVLRPPRAPDPDQGDVAHRGNHRS</sequence>
<keyword evidence="4" id="KW-1185">Reference proteome</keyword>
<name>A0ABV5K6K0_9ACTN</name>
<evidence type="ECO:0000313" key="4">
    <source>
        <dbReference type="Proteomes" id="UP001589750"/>
    </source>
</evidence>
<evidence type="ECO:0000256" key="1">
    <source>
        <dbReference type="SAM" id="MobiDB-lite"/>
    </source>
</evidence>
<evidence type="ECO:0000313" key="3">
    <source>
        <dbReference type="EMBL" id="MFB9312368.1"/>
    </source>
</evidence>
<feature type="region of interest" description="Disordered" evidence="1">
    <location>
        <begin position="105"/>
        <end position="124"/>
    </location>
</feature>
<feature type="transmembrane region" description="Helical" evidence="2">
    <location>
        <begin position="33"/>
        <end position="50"/>
    </location>
</feature>
<feature type="transmembrane region" description="Helical" evidence="2">
    <location>
        <begin position="55"/>
        <end position="74"/>
    </location>
</feature>
<comment type="caution">
    <text evidence="3">The sequence shown here is derived from an EMBL/GenBank/DDBJ whole genome shotgun (WGS) entry which is preliminary data.</text>
</comment>
<gene>
    <name evidence="3" type="ORF">ACFFRI_04870</name>
</gene>
<dbReference type="RefSeq" id="WP_140008318.1">
    <property type="nucleotide sequence ID" value="NZ_JBHMDG010000005.1"/>
</dbReference>
<keyword evidence="2" id="KW-1133">Transmembrane helix</keyword>